<evidence type="ECO:0000256" key="1">
    <source>
        <dbReference type="SAM" id="MobiDB-lite"/>
    </source>
</evidence>
<name>A0AAP0CEE5_9ASTR</name>
<keyword evidence="3" id="KW-1185">Reference proteome</keyword>
<evidence type="ECO:0000313" key="3">
    <source>
        <dbReference type="Proteomes" id="UP001408789"/>
    </source>
</evidence>
<proteinExistence type="predicted"/>
<comment type="caution">
    <text evidence="2">The sequence shown here is derived from an EMBL/GenBank/DDBJ whole genome shotgun (WGS) entry which is preliminary data.</text>
</comment>
<sequence>MPKKRRGRPPKLESAKRRSMRSRKANDKDSGFKEADYDVNLRRESYNSFLLNNEPITTTIFSGPKQLHFGNGGISYRESLMKFTKDLGPTAQKVARRMLQRQAQTYQAPHQIEPLFQPPDTMQHPHLMDLNIINGSLKNTITNQVNQPLMVKAPHEIKPLFQLSDTMRHPHLMDLNSKNGSLKNTIPNQVNQPLMVKAPHHIEPFFQQPNTIRHQHLMDVNSINGSVKNTITNHVNQPLMVKAPHQIEHLFQPRDAIENCKGKKIMVDDGKNNCSKWSAAPNLEFLYGKPKSGVKIGNGSLENKDFGNKNLDYAQVGNQRTINQVGSFWSNYNRNLNQNVSGQKEQSWNACEGTPSNNGKQISSVYPSTYLSRSHNVTSSYLGLGDEVSRFSWVPQPQMHSPTPVQSPAGTISSVVNDNFLKEHEFQLALAPNMQIKDQESRVWSRNLGGPSQVNQFLQARPYELNRQQPHDRFLMPTPPHFWSHMVMSGANREQDVLPFGTQQDSGFQMGKHFLHPPPSI</sequence>
<feature type="region of interest" description="Disordered" evidence="1">
    <location>
        <begin position="1"/>
        <end position="31"/>
    </location>
</feature>
<dbReference type="Proteomes" id="UP001408789">
    <property type="component" value="Unassembled WGS sequence"/>
</dbReference>
<gene>
    <name evidence="2" type="ORF">SSX86_026064</name>
</gene>
<accession>A0AAP0CEE5</accession>
<organism evidence="2 3">
    <name type="scientific">Deinandra increscens subsp. villosa</name>
    <dbReference type="NCBI Taxonomy" id="3103831"/>
    <lineage>
        <taxon>Eukaryota</taxon>
        <taxon>Viridiplantae</taxon>
        <taxon>Streptophyta</taxon>
        <taxon>Embryophyta</taxon>
        <taxon>Tracheophyta</taxon>
        <taxon>Spermatophyta</taxon>
        <taxon>Magnoliopsida</taxon>
        <taxon>eudicotyledons</taxon>
        <taxon>Gunneridae</taxon>
        <taxon>Pentapetalae</taxon>
        <taxon>asterids</taxon>
        <taxon>campanulids</taxon>
        <taxon>Asterales</taxon>
        <taxon>Asteraceae</taxon>
        <taxon>Asteroideae</taxon>
        <taxon>Heliantheae alliance</taxon>
        <taxon>Madieae</taxon>
        <taxon>Madiinae</taxon>
        <taxon>Deinandra</taxon>
    </lineage>
</organism>
<dbReference type="EMBL" id="JBCNJP010000025">
    <property type="protein sequence ID" value="KAK9054985.1"/>
    <property type="molecule type" value="Genomic_DNA"/>
</dbReference>
<evidence type="ECO:0000313" key="2">
    <source>
        <dbReference type="EMBL" id="KAK9054985.1"/>
    </source>
</evidence>
<dbReference type="AlphaFoldDB" id="A0AAP0CEE5"/>
<protein>
    <submittedName>
        <fullName evidence="2">Uncharacterized protein</fullName>
    </submittedName>
</protein>
<reference evidence="2 3" key="1">
    <citation type="submission" date="2024-04" db="EMBL/GenBank/DDBJ databases">
        <title>The reference genome of an endangered Asteraceae, Deinandra increscens subsp. villosa, native to the Central Coast of California.</title>
        <authorList>
            <person name="Guilliams M."/>
            <person name="Hasenstab-Lehman K."/>
            <person name="Meyer R."/>
            <person name="Mcevoy S."/>
        </authorList>
    </citation>
    <scope>NUCLEOTIDE SEQUENCE [LARGE SCALE GENOMIC DNA]</scope>
    <source>
        <tissue evidence="2">Leaf</tissue>
    </source>
</reference>